<keyword evidence="6" id="KW-0732">Signal</keyword>
<dbReference type="InterPro" id="IPR033480">
    <property type="entry name" value="sCache_2"/>
</dbReference>
<comment type="subcellular location">
    <subcellularLocation>
        <location evidence="1">Cell membrane</location>
        <topology evidence="1">Multi-pass membrane protein</topology>
    </subcellularLocation>
</comment>
<dbReference type="Pfam" id="PF17200">
    <property type="entry name" value="sCache_2"/>
    <property type="match status" value="1"/>
</dbReference>
<evidence type="ECO:0000313" key="8">
    <source>
        <dbReference type="EMBL" id="BBF93736.1"/>
    </source>
</evidence>
<evidence type="ECO:0000256" key="4">
    <source>
        <dbReference type="ARBA" id="ARBA00022989"/>
    </source>
</evidence>
<evidence type="ECO:0000259" key="7">
    <source>
        <dbReference type="SMART" id="SM01049"/>
    </source>
</evidence>
<sequence length="188" mass="20202">MGAGKSAAGKLFAALAVASSLAMGGVANAGEENATPEEVVAKVWAASRFLHDKGASGLAEFNSKDGQWVWKDSYVFVYDCRLDRMVAHPLRPDLVGRPVMQITDNNGRFIFKELCKAGDEKRGGWVEYLWTRPGAGNVSRKITYALGAEMAFSSGLQVAAGVYDDKASAADLLALTEKMTDPKKFPAH</sequence>
<keyword evidence="2" id="KW-1003">Cell membrane</keyword>
<dbReference type="Proteomes" id="UP000266934">
    <property type="component" value="Chromosome"/>
</dbReference>
<protein>
    <recommendedName>
        <fullName evidence="7">Single Cache domain-containing protein</fullName>
    </recommendedName>
</protein>
<feature type="chain" id="PRO_5016691290" description="Single Cache domain-containing protein" evidence="6">
    <location>
        <begin position="30"/>
        <end position="188"/>
    </location>
</feature>
<evidence type="ECO:0000256" key="1">
    <source>
        <dbReference type="ARBA" id="ARBA00004651"/>
    </source>
</evidence>
<organism evidence="8 9">
    <name type="scientific">Blastochloris tepida</name>
    <dbReference type="NCBI Taxonomy" id="2233851"/>
    <lineage>
        <taxon>Bacteria</taxon>
        <taxon>Pseudomonadati</taxon>
        <taxon>Pseudomonadota</taxon>
        <taxon>Alphaproteobacteria</taxon>
        <taxon>Hyphomicrobiales</taxon>
        <taxon>Blastochloridaceae</taxon>
        <taxon>Blastochloris</taxon>
    </lineage>
</organism>
<dbReference type="OrthoDB" id="8454481at2"/>
<keyword evidence="9" id="KW-1185">Reference proteome</keyword>
<name>A0A348G2F3_9HYPH</name>
<keyword evidence="5" id="KW-0472">Membrane</keyword>
<dbReference type="AlphaFoldDB" id="A0A348G2F3"/>
<dbReference type="Gene3D" id="3.30.450.20">
    <property type="entry name" value="PAS domain"/>
    <property type="match status" value="1"/>
</dbReference>
<dbReference type="GO" id="GO:0005886">
    <property type="term" value="C:plasma membrane"/>
    <property type="evidence" value="ECO:0007669"/>
    <property type="project" value="UniProtKB-SubCell"/>
</dbReference>
<evidence type="ECO:0000256" key="5">
    <source>
        <dbReference type="ARBA" id="ARBA00023136"/>
    </source>
</evidence>
<reference evidence="8 9" key="1">
    <citation type="submission" date="2018-08" db="EMBL/GenBank/DDBJ databases">
        <title>Complete genome sequencing of Blastochloris tepida GI.</title>
        <authorList>
            <person name="Tsukatani Y."/>
            <person name="Mori H."/>
        </authorList>
    </citation>
    <scope>NUCLEOTIDE SEQUENCE [LARGE SCALE GENOMIC DNA]</scope>
    <source>
        <strain evidence="8 9">GI</strain>
    </source>
</reference>
<proteinExistence type="predicted"/>
<evidence type="ECO:0000313" key="9">
    <source>
        <dbReference type="Proteomes" id="UP000266934"/>
    </source>
</evidence>
<accession>A0A348G2F3</accession>
<evidence type="ECO:0000256" key="2">
    <source>
        <dbReference type="ARBA" id="ARBA00022475"/>
    </source>
</evidence>
<dbReference type="SMART" id="SM01049">
    <property type="entry name" value="Cache_2"/>
    <property type="match status" value="1"/>
</dbReference>
<dbReference type="KEGG" id="blag:BLTE_24210"/>
<feature type="domain" description="Single Cache" evidence="7">
    <location>
        <begin position="25"/>
        <end position="112"/>
    </location>
</feature>
<evidence type="ECO:0000256" key="6">
    <source>
        <dbReference type="SAM" id="SignalP"/>
    </source>
</evidence>
<dbReference type="RefSeq" id="WP_126400900.1">
    <property type="nucleotide sequence ID" value="NZ_AP018907.1"/>
</dbReference>
<evidence type="ECO:0000256" key="3">
    <source>
        <dbReference type="ARBA" id="ARBA00022692"/>
    </source>
</evidence>
<gene>
    <name evidence="8" type="ORF">BLTE_24210</name>
</gene>
<keyword evidence="3" id="KW-0812">Transmembrane</keyword>
<feature type="signal peptide" evidence="6">
    <location>
        <begin position="1"/>
        <end position="29"/>
    </location>
</feature>
<dbReference type="EMBL" id="AP018907">
    <property type="protein sequence ID" value="BBF93736.1"/>
    <property type="molecule type" value="Genomic_DNA"/>
</dbReference>
<keyword evidence="4" id="KW-1133">Transmembrane helix</keyword>